<protein>
    <submittedName>
        <fullName evidence="1">Uncharacterized protein</fullName>
    </submittedName>
</protein>
<gene>
    <name evidence="1" type="ORF">CHUV0807_1161</name>
</gene>
<accession>A0A1C3H4C4</accession>
<dbReference type="RefSeq" id="WP_218669928.1">
    <property type="nucleotide sequence ID" value="NZ_CALFOW010000090.1"/>
</dbReference>
<evidence type="ECO:0000313" key="1">
    <source>
        <dbReference type="EMBL" id="SAM63788.1"/>
    </source>
</evidence>
<evidence type="ECO:0000313" key="2">
    <source>
        <dbReference type="Proteomes" id="UP000190837"/>
    </source>
</evidence>
<reference evidence="2" key="1">
    <citation type="submission" date="2016-04" db="EMBL/GenBank/DDBJ databases">
        <authorList>
            <person name="Tagini F."/>
        </authorList>
    </citation>
    <scope>NUCLEOTIDE SEQUENCE [LARGE SCALE GENOMIC DNA]</scope>
    <source>
        <strain evidence="2">CHUV0807</strain>
    </source>
</reference>
<dbReference type="AlphaFoldDB" id="A0A1C3H4C4"/>
<dbReference type="EMBL" id="FKLO01000043">
    <property type="protein sequence ID" value="SAM63788.1"/>
    <property type="molecule type" value="Genomic_DNA"/>
</dbReference>
<proteinExistence type="predicted"/>
<dbReference type="Proteomes" id="UP000190837">
    <property type="component" value="Unassembled WGS sequence"/>
</dbReference>
<name>A0A1C3H4C4_9GAMM</name>
<sequence length="65" mass="7840">MELKPMSDKPKRRKTPAWQQAQYNYEKRRVIKRVSFNIEKEADLLAKAERMDDFSGWVKARLQEV</sequence>
<organism evidence="1 2">
    <name type="scientific">Cardiobacterium hominis</name>
    <dbReference type="NCBI Taxonomy" id="2718"/>
    <lineage>
        <taxon>Bacteria</taxon>
        <taxon>Pseudomonadati</taxon>
        <taxon>Pseudomonadota</taxon>
        <taxon>Gammaproteobacteria</taxon>
        <taxon>Cardiobacteriales</taxon>
        <taxon>Cardiobacteriaceae</taxon>
        <taxon>Cardiobacterium</taxon>
    </lineage>
</organism>